<protein>
    <recommendedName>
        <fullName evidence="1">GST C-terminal domain-containing protein</fullName>
    </recommendedName>
</protein>
<keyword evidence="3" id="KW-1185">Reference proteome</keyword>
<feature type="domain" description="GST C-terminal" evidence="1">
    <location>
        <begin position="71"/>
        <end position="192"/>
    </location>
</feature>
<evidence type="ECO:0000313" key="3">
    <source>
        <dbReference type="Proteomes" id="UP001160148"/>
    </source>
</evidence>
<gene>
    <name evidence="2" type="ORF">MEUPH1_LOCUS22773</name>
</gene>
<accession>A0AAV0XLU5</accession>
<dbReference type="SUPFAM" id="SSF47616">
    <property type="entry name" value="GST C-terminal domain-like"/>
    <property type="match status" value="1"/>
</dbReference>
<dbReference type="GO" id="GO:0006749">
    <property type="term" value="P:glutathione metabolic process"/>
    <property type="evidence" value="ECO:0007669"/>
    <property type="project" value="TreeGrafter"/>
</dbReference>
<organism evidence="2 3">
    <name type="scientific">Macrosiphum euphorbiae</name>
    <name type="common">potato aphid</name>
    <dbReference type="NCBI Taxonomy" id="13131"/>
    <lineage>
        <taxon>Eukaryota</taxon>
        <taxon>Metazoa</taxon>
        <taxon>Ecdysozoa</taxon>
        <taxon>Arthropoda</taxon>
        <taxon>Hexapoda</taxon>
        <taxon>Insecta</taxon>
        <taxon>Pterygota</taxon>
        <taxon>Neoptera</taxon>
        <taxon>Paraneoptera</taxon>
        <taxon>Hemiptera</taxon>
        <taxon>Sternorrhyncha</taxon>
        <taxon>Aphidomorpha</taxon>
        <taxon>Aphidoidea</taxon>
        <taxon>Aphididae</taxon>
        <taxon>Macrosiphini</taxon>
        <taxon>Macrosiphum</taxon>
    </lineage>
</organism>
<dbReference type="GO" id="GO:0004364">
    <property type="term" value="F:glutathione transferase activity"/>
    <property type="evidence" value="ECO:0007669"/>
    <property type="project" value="TreeGrafter"/>
</dbReference>
<dbReference type="CDD" id="cd03177">
    <property type="entry name" value="GST_C_Delta_Epsilon"/>
    <property type="match status" value="1"/>
</dbReference>
<dbReference type="Gene3D" id="1.20.1050.10">
    <property type="match status" value="1"/>
</dbReference>
<reference evidence="2 3" key="1">
    <citation type="submission" date="2023-01" db="EMBL/GenBank/DDBJ databases">
        <authorList>
            <person name="Whitehead M."/>
        </authorList>
    </citation>
    <scope>NUCLEOTIDE SEQUENCE [LARGE SCALE GENOMIC DNA]</scope>
</reference>
<dbReference type="Proteomes" id="UP001160148">
    <property type="component" value="Unassembled WGS sequence"/>
</dbReference>
<dbReference type="PANTHER" id="PTHR43969">
    <property type="entry name" value="GLUTATHIONE S TRANSFERASE D10, ISOFORM A-RELATED"/>
    <property type="match status" value="1"/>
</dbReference>
<evidence type="ECO:0000259" key="1">
    <source>
        <dbReference type="PROSITE" id="PS50405"/>
    </source>
</evidence>
<dbReference type="AlphaFoldDB" id="A0AAV0XLU5"/>
<dbReference type="InterPro" id="IPR004046">
    <property type="entry name" value="GST_C"/>
</dbReference>
<dbReference type="InterPro" id="IPR010987">
    <property type="entry name" value="Glutathione-S-Trfase_C-like"/>
</dbReference>
<dbReference type="PANTHER" id="PTHR43969:SF9">
    <property type="entry name" value="GLUTATHIONE S TRANSFERASE D10, ISOFORM A-RELATED"/>
    <property type="match status" value="1"/>
</dbReference>
<sequence>MLNESMVGERSGYCKEWVIVCGNCKATPKLYELTIIIRFFNNLHFRFSHAIIVYLVREYGGEDDNPLFPNDPKIQAQVNQRLYFDSGTLYPAYKNQYNPYIYHRIEKTKEKEDKIHEALEFLENVLKTSTWTAGDSMTVADFSLVASISTFQVAGVNLEKYDFINRWFIKCTNKMVGYENANQEGITIMKSLLNYLLEFDNLNQPHRDNIYRSDKS</sequence>
<dbReference type="Pfam" id="PF00043">
    <property type="entry name" value="GST_C"/>
    <property type="match status" value="1"/>
</dbReference>
<dbReference type="InterPro" id="IPR036282">
    <property type="entry name" value="Glutathione-S-Trfase_C_sf"/>
</dbReference>
<proteinExistence type="predicted"/>
<evidence type="ECO:0000313" key="2">
    <source>
        <dbReference type="EMBL" id="CAI6368412.1"/>
    </source>
</evidence>
<dbReference type="FunFam" id="1.20.1050.10:FF:000007">
    <property type="entry name" value="Glutathione S-transferase 1-1"/>
    <property type="match status" value="1"/>
</dbReference>
<dbReference type="PROSITE" id="PS50405">
    <property type="entry name" value="GST_CTER"/>
    <property type="match status" value="1"/>
</dbReference>
<comment type="caution">
    <text evidence="2">The sequence shown here is derived from an EMBL/GenBank/DDBJ whole genome shotgun (WGS) entry which is preliminary data.</text>
</comment>
<dbReference type="EMBL" id="CARXXK010000005">
    <property type="protein sequence ID" value="CAI6368412.1"/>
    <property type="molecule type" value="Genomic_DNA"/>
</dbReference>
<name>A0AAV0XLU5_9HEMI</name>